<dbReference type="STRING" id="1302687.SAMN05444267_100786"/>
<dbReference type="RefSeq" id="WP_073291885.1">
    <property type="nucleotide sequence ID" value="NZ_FRAV01000007.1"/>
</dbReference>
<keyword evidence="2" id="KW-1185">Reference proteome</keyword>
<name>A0A1M6UYL8_9FLAO</name>
<dbReference type="OrthoDB" id="717548at2"/>
<reference evidence="2" key="1">
    <citation type="submission" date="2016-11" db="EMBL/GenBank/DDBJ databases">
        <authorList>
            <person name="Varghese N."/>
            <person name="Submissions S."/>
        </authorList>
    </citation>
    <scope>NUCLEOTIDE SEQUENCE [LARGE SCALE GENOMIC DNA]</scope>
    <source>
        <strain evidence="2">DSM 26899</strain>
    </source>
</reference>
<evidence type="ECO:0000313" key="1">
    <source>
        <dbReference type="EMBL" id="SHK74280.1"/>
    </source>
</evidence>
<evidence type="ECO:0000313" key="2">
    <source>
        <dbReference type="Proteomes" id="UP000184364"/>
    </source>
</evidence>
<dbReference type="EMBL" id="FRAV01000007">
    <property type="protein sequence ID" value="SHK74280.1"/>
    <property type="molecule type" value="Genomic_DNA"/>
</dbReference>
<sequence length="1619" mass="182058">MSLNTNNITNAAPTSLSMNNIFLQSDCLYIQAAGSKGEESTAGIHLRWMLKGPAAEHLPKGEAYQGSPKGFNRQEDFVRLSRIRYQPSITSLYLTSSPTTVVDSEALWLYSSGKRDGRMFYVYFRNTSKYNEVRANTDPFSDPSGFLDKYGSNIIEVENKDSLFFALQLTPKNTLGTAKTEVLSVETNKQNLPKNVTFRRTISNFTTKIFAENARSVRFVPDGTIISKIDFEFYEDAYNREGWEEFGKFALTTDDGEAHQRLDPDPGSYPVHATWPRYNDGEFVNIKNYISKWYDDNKDPENSIKDSVIKYLKFSDDAANPLALDYYYPEDDTSDPNPLEISHFSILQMAALDFHVARMLGLGHMDIKDDVFSGEQYMYAAHYVTEADLGNGQGPFEAVHVSLTLPTSVKDQRLCLPVRLKQPVPGIVSADPTAGVTMSSLTDANGYTYDGTARFLSLLTEELSPDEPANSPFYYSTQQFDMSTFTYPVHVGIEYKSSDETEWRLPELPHNPNYVNVFSNGDKAHFETVAIGLPEYGNPAYVHKEKRSGKHKYGSYGVNWFSRAQSAFLTFEVESTIKPSNILLPPSSVNAFLIQKELPLLLTSQNEQDLYAQNPANDKSLIRLTMEYDASQDMITYQKEVNGVQITDFTPLPDAEELFADHIEVFFRPEIQNRVFGTIESIADLAGNPLVSVVKTKGLDLSSTGTVAAGTLQVLKPTIAPVAFPNYIGGVFTVGTDDYFIHNILPGTNPDYPIFHVLKKQVGNAFGQNTSIPFDPANFTVPHANDSFMVGENMQNPTTWGTVNPHPLKIQIGNNWPIHTEEKIIRSGQAPDITENTYFRKFRGIKKTAVVKRFVEFGPNPDPNDPTPVPLPFVGMYEIDFPGFNLGNHPQYSTVVGADSVQWYRGSIRVEKHDAPFEEKSTLKVVRIDNIGNGDLKVFALDEAFSTNPIQPNTMPSRTVEVNFYPGYRAYLHYNAPCRLRNEDILPQNDDLEKYTIFGTRSVDLTYADYKSRISSPTMMFGRKIEAPKVPDAPSGSKYATRPDTFGRSSYAFTTTYKHKPFSVMFLRSNDDILLSSLYKHTEGYNAVPELNSVEYIREHNNDEFFNDRLSDLANAIITSDKRQFIEHNGYRLPIPNSKGLLKGINEFIADHNKHYSPSIPAIAYGGANGIQDLSTEIIPADPNGKFGRVTFYDFVKQTIENTYVPLTEVPILYQFIKDGVYQPIPKAQVIRNRNGVLLTPGNDIDGEFDMAPMMKILERTPYHKTLFVDYTLDGASTSVYFYAVKETNAQLLQSELSAAVGPIKMVNSFPLKTPEIKSVIPVLEDSAVNVSPKMQVTINPYNKIYNVKKAKLYRALNMQDAISVRTMELVKELDLEQEGVVGDETWTLQDSFSDLPEVPFNDPLYYRVTVEAEVEYAEAQYGTNQSDVIVTEYAPSEASKIMITTITENVLPSSPELKFESNPITGNVVTSGLLSWKEQCYKGKYHLYKMNNQGNWKEMARMNILPNNISKVQLYLFENDPLTNTEAWIPKEVFDINDKTIFLRFDKLGLDPLTVKDAEGNPIYHHFKVITENTAGMFSKEDKVITMYSPDNSSNIGGISSDGTDGMIIEQTFVVSPD</sequence>
<proteinExistence type="predicted"/>
<accession>A0A1M6UYL8</accession>
<gene>
    <name evidence="1" type="ORF">SAMN05444267_100786</name>
</gene>
<protein>
    <submittedName>
        <fullName evidence="1">Uncharacterized protein</fullName>
    </submittedName>
</protein>
<organism evidence="1 2">
    <name type="scientific">Chryseobacterium polytrichastri</name>
    <dbReference type="NCBI Taxonomy" id="1302687"/>
    <lineage>
        <taxon>Bacteria</taxon>
        <taxon>Pseudomonadati</taxon>
        <taxon>Bacteroidota</taxon>
        <taxon>Flavobacteriia</taxon>
        <taxon>Flavobacteriales</taxon>
        <taxon>Weeksellaceae</taxon>
        <taxon>Chryseobacterium group</taxon>
        <taxon>Chryseobacterium</taxon>
    </lineage>
</organism>
<dbReference type="Proteomes" id="UP000184364">
    <property type="component" value="Unassembled WGS sequence"/>
</dbReference>